<sequence length="527" mass="56954">MTEDTSQARRGAESSEANSHNGQDPLHAAEPGGADADTDGRNDMNGRRPGDTGYNLFNTKRANAKHAAAAAAQEATEKRLRQWGSRRYAVTSLDGRMEKWARQIASGIDRRNAGRDPTKDMPQLMFSGDSAVKAGATDAALAALPELTTDEIRELRLNASASLEATRMQVRQMGRRIAAEREAAVPAPDPVSLAALLDEPDEGATYRVGLLWPTAGRVLLAAPFKSGKSTLIGNLIRVLVDGGQFLDRFEVRPVGKVVLIDTELDRRTLRRWLRAQRIRNAAAVTVVPLRGAVSSFDVTDPTTRSEWAQSLAGADVVILDCLRPVLDALGLSEDKDAGRVLVGFDALLAEAGADEGLVVTHMGHQNERARGDSRLLDWPDALWKIVRGGDDDSDAEGRRPRYFSALGRDVAVGEGELTYCDQTRHLAYAGGSRKDSAARAALPELLALVRAEPGELSKNAVEMRLKDEHGITQRLAREAIAYAIKEGQIEVVPGPRNSKLLKPADEPVAVHLDPKAEDGGETDQKQG</sequence>
<feature type="region of interest" description="Disordered" evidence="1">
    <location>
        <begin position="1"/>
        <end position="56"/>
    </location>
</feature>
<evidence type="ECO:0000313" key="3">
    <source>
        <dbReference type="Proteomes" id="UP000093902"/>
    </source>
</evidence>
<protein>
    <submittedName>
        <fullName evidence="2">Uncharacterized protein</fullName>
    </submittedName>
</protein>
<dbReference type="EMBL" id="LZSO01000012">
    <property type="protein sequence ID" value="OBB32568.1"/>
    <property type="molecule type" value="Genomic_DNA"/>
</dbReference>
<dbReference type="Proteomes" id="UP000093902">
    <property type="component" value="Unassembled WGS sequence"/>
</dbReference>
<feature type="region of interest" description="Disordered" evidence="1">
    <location>
        <begin position="494"/>
        <end position="527"/>
    </location>
</feature>
<reference evidence="3" key="1">
    <citation type="submission" date="2016-06" db="EMBL/GenBank/DDBJ databases">
        <authorList>
            <person name="Sutton G."/>
            <person name="Brinkac L."/>
            <person name="Sanka R."/>
            <person name="Adams M."/>
            <person name="Lau E."/>
            <person name="Mehaffy C."/>
            <person name="Tameris M."/>
            <person name="Hatherill M."/>
            <person name="Hanekom W."/>
            <person name="Mahomed H."/>
            <person name="Mcshane H."/>
        </authorList>
    </citation>
    <scope>NUCLEOTIDE SEQUENCE [LARGE SCALE GENOMIC DNA]</scope>
    <source>
        <strain evidence="3">852002-51209_SCH5440388</strain>
    </source>
</reference>
<name>A0A1A0REN6_MYCPR</name>
<feature type="compositionally biased region" description="Basic and acidic residues" evidence="1">
    <location>
        <begin position="38"/>
        <end position="50"/>
    </location>
</feature>
<comment type="caution">
    <text evidence="2">The sequence shown here is derived from an EMBL/GenBank/DDBJ whole genome shotgun (WGS) entry which is preliminary data.</text>
</comment>
<gene>
    <name evidence="2" type="ORF">A5792_02440</name>
</gene>
<dbReference type="AlphaFoldDB" id="A0A1A0REN6"/>
<dbReference type="Gene3D" id="3.40.50.300">
    <property type="entry name" value="P-loop containing nucleotide triphosphate hydrolases"/>
    <property type="match status" value="1"/>
</dbReference>
<evidence type="ECO:0000313" key="2">
    <source>
        <dbReference type="EMBL" id="OBB32568.1"/>
    </source>
</evidence>
<feature type="compositionally biased region" description="Basic and acidic residues" evidence="1">
    <location>
        <begin position="512"/>
        <end position="527"/>
    </location>
</feature>
<organism evidence="2 3">
    <name type="scientific">Mycolicibacterium peregrinum</name>
    <name type="common">Mycobacterium peregrinum</name>
    <dbReference type="NCBI Taxonomy" id="43304"/>
    <lineage>
        <taxon>Bacteria</taxon>
        <taxon>Bacillati</taxon>
        <taxon>Actinomycetota</taxon>
        <taxon>Actinomycetes</taxon>
        <taxon>Mycobacteriales</taxon>
        <taxon>Mycobacteriaceae</taxon>
        <taxon>Mycolicibacterium</taxon>
    </lineage>
</organism>
<evidence type="ECO:0000256" key="1">
    <source>
        <dbReference type="SAM" id="MobiDB-lite"/>
    </source>
</evidence>
<dbReference type="SUPFAM" id="SSF52540">
    <property type="entry name" value="P-loop containing nucleoside triphosphate hydrolases"/>
    <property type="match status" value="1"/>
</dbReference>
<dbReference type="RefSeq" id="WP_064931075.1">
    <property type="nucleotide sequence ID" value="NZ_LZSO01000012.1"/>
</dbReference>
<proteinExistence type="predicted"/>
<dbReference type="Pfam" id="PF13481">
    <property type="entry name" value="AAA_25"/>
    <property type="match status" value="1"/>
</dbReference>
<accession>A0A1A0REN6</accession>
<feature type="compositionally biased region" description="Basic and acidic residues" evidence="1">
    <location>
        <begin position="1"/>
        <end position="13"/>
    </location>
</feature>
<dbReference type="InterPro" id="IPR027417">
    <property type="entry name" value="P-loop_NTPase"/>
</dbReference>